<feature type="transmembrane region" description="Helical" evidence="6">
    <location>
        <begin position="448"/>
        <end position="473"/>
    </location>
</feature>
<proteinExistence type="predicted"/>
<dbReference type="PANTHER" id="PTHR45649">
    <property type="entry name" value="AMINO-ACID PERMEASE BAT1"/>
    <property type="match status" value="1"/>
</dbReference>
<evidence type="ECO:0000256" key="3">
    <source>
        <dbReference type="ARBA" id="ARBA00022692"/>
    </source>
</evidence>
<dbReference type="Pfam" id="PF13520">
    <property type="entry name" value="AA_permease_2"/>
    <property type="match status" value="1"/>
</dbReference>
<evidence type="ECO:0000256" key="4">
    <source>
        <dbReference type="ARBA" id="ARBA00022989"/>
    </source>
</evidence>
<dbReference type="InterPro" id="IPR002293">
    <property type="entry name" value="AA/rel_permease1"/>
</dbReference>
<name>A0A0V1PTH8_9ASCO</name>
<dbReference type="GO" id="GO:0015101">
    <property type="term" value="F:organic cation transmembrane transporter activity"/>
    <property type="evidence" value="ECO:0007669"/>
    <property type="project" value="UniProtKB-ARBA"/>
</dbReference>
<organism evidence="7 8">
    <name type="scientific">Debaryomyces fabryi</name>
    <dbReference type="NCBI Taxonomy" id="58627"/>
    <lineage>
        <taxon>Eukaryota</taxon>
        <taxon>Fungi</taxon>
        <taxon>Dikarya</taxon>
        <taxon>Ascomycota</taxon>
        <taxon>Saccharomycotina</taxon>
        <taxon>Pichiomycetes</taxon>
        <taxon>Debaryomycetaceae</taxon>
        <taxon>Debaryomyces</taxon>
    </lineage>
</organism>
<feature type="transmembrane region" description="Helical" evidence="6">
    <location>
        <begin position="174"/>
        <end position="192"/>
    </location>
</feature>
<feature type="transmembrane region" description="Helical" evidence="6">
    <location>
        <begin position="204"/>
        <end position="227"/>
    </location>
</feature>
<feature type="transmembrane region" description="Helical" evidence="6">
    <location>
        <begin position="388"/>
        <end position="408"/>
    </location>
</feature>
<feature type="transmembrane region" description="Helical" evidence="6">
    <location>
        <begin position="485"/>
        <end position="504"/>
    </location>
</feature>
<gene>
    <name evidence="7" type="ORF">AC631_04772</name>
</gene>
<feature type="transmembrane region" description="Helical" evidence="6">
    <location>
        <begin position="80"/>
        <end position="102"/>
    </location>
</feature>
<dbReference type="GO" id="GO:0016020">
    <property type="term" value="C:membrane"/>
    <property type="evidence" value="ECO:0007669"/>
    <property type="project" value="UniProtKB-SubCell"/>
</dbReference>
<dbReference type="FunFam" id="1.20.1740.10:FF:000046">
    <property type="entry name" value="Amino-acid permease, putative"/>
    <property type="match status" value="1"/>
</dbReference>
<sequence length="534" mass="59486">MDSIKKLESSESVGQKDPEFNINSVIHQKCKNEDSSFCSIKDGELKRTFSIWSILGIGFGLTNSWWGVSAGLVVGIQSGGPMMIVYGVIIIACVSTCVGITLSEMSSAIPSAGGQYVWTRVLSPKKYSGFLAYLCGSFAWAGAEFMSASITLSIAEEIMAFWVLMHPDFEIQKWHNFLIFQLMNIFLFIFNCHGRFLPTFAKSAIYVSLFSFLVTGITVVVCARGHYQSANYVFAKFENNTGWSNSGIAFIVGLINPNWSFGCLDCATHLAEEVYNPARDIPIAILGTVAIGFVTAFCYCIAMFFSIRDFSDILNSRTGYPLFDIYYQALGNTAGTICLGVLVFITAIFCMISCHTWQARLCWSFSRDNGFPFSKYLSLVDPKAGVPLNAHLFSCIWVAVLGCLYMISDAAFNSMVTGSITFMYLSYAVPTLCLLYRGRDKIKHGPFWMGKIGFVSNIVTCLWTLFALIFYSFPSYMPVTGGSMNYVSVVIFIYLLWTLFYWWIPLNGSSCRDNFAGGEDNNEKDEFSDVCLEE</sequence>
<keyword evidence="3 6" id="KW-0812">Transmembrane</keyword>
<dbReference type="Gene3D" id="1.20.1740.10">
    <property type="entry name" value="Amino acid/polyamine transporter I"/>
    <property type="match status" value="1"/>
</dbReference>
<reference evidence="7 8" key="1">
    <citation type="submission" date="2015-11" db="EMBL/GenBank/DDBJ databases">
        <title>The genome of Debaryomyces fabryi.</title>
        <authorList>
            <person name="Tafer H."/>
            <person name="Lopandic K."/>
        </authorList>
    </citation>
    <scope>NUCLEOTIDE SEQUENCE [LARGE SCALE GENOMIC DNA]</scope>
    <source>
        <strain evidence="7 8">CBS 789</strain>
    </source>
</reference>
<feature type="transmembrane region" description="Helical" evidence="6">
    <location>
        <begin position="283"/>
        <end position="305"/>
    </location>
</feature>
<dbReference type="RefSeq" id="XP_015465561.1">
    <property type="nucleotide sequence ID" value="XM_015613601.1"/>
</dbReference>
<comment type="caution">
    <text evidence="7">The sequence shown here is derived from an EMBL/GenBank/DDBJ whole genome shotgun (WGS) entry which is preliminary data.</text>
</comment>
<accession>A0A0V1PTH8</accession>
<evidence type="ECO:0000256" key="2">
    <source>
        <dbReference type="ARBA" id="ARBA00022448"/>
    </source>
</evidence>
<evidence type="ECO:0000256" key="6">
    <source>
        <dbReference type="SAM" id="Phobius"/>
    </source>
</evidence>
<dbReference type="PIRSF" id="PIRSF006060">
    <property type="entry name" value="AA_transporter"/>
    <property type="match status" value="1"/>
</dbReference>
<evidence type="ECO:0000256" key="1">
    <source>
        <dbReference type="ARBA" id="ARBA00004141"/>
    </source>
</evidence>
<dbReference type="Proteomes" id="UP000054251">
    <property type="component" value="Unassembled WGS sequence"/>
</dbReference>
<feature type="transmembrane region" description="Helical" evidence="6">
    <location>
        <begin position="130"/>
        <end position="154"/>
    </location>
</feature>
<evidence type="ECO:0008006" key="9">
    <source>
        <dbReference type="Google" id="ProtNLM"/>
    </source>
</evidence>
<evidence type="ECO:0000256" key="5">
    <source>
        <dbReference type="ARBA" id="ARBA00023136"/>
    </source>
</evidence>
<feature type="transmembrane region" description="Helical" evidence="6">
    <location>
        <begin position="414"/>
        <end position="436"/>
    </location>
</feature>
<dbReference type="OrthoDB" id="2417308at2759"/>
<keyword evidence="5 6" id="KW-0472">Membrane</keyword>
<evidence type="ECO:0000313" key="7">
    <source>
        <dbReference type="EMBL" id="KRZ99458.1"/>
    </source>
</evidence>
<dbReference type="AlphaFoldDB" id="A0A0V1PTH8"/>
<dbReference type="EMBL" id="LMYN01000141">
    <property type="protein sequence ID" value="KRZ99458.1"/>
    <property type="molecule type" value="Genomic_DNA"/>
</dbReference>
<feature type="transmembrane region" description="Helical" evidence="6">
    <location>
        <begin position="247"/>
        <end position="271"/>
    </location>
</feature>
<protein>
    <recommendedName>
        <fullName evidence="9">Choline transport protein</fullName>
    </recommendedName>
</protein>
<feature type="transmembrane region" description="Helical" evidence="6">
    <location>
        <begin position="325"/>
        <end position="352"/>
    </location>
</feature>
<feature type="transmembrane region" description="Helical" evidence="6">
    <location>
        <begin position="49"/>
        <end position="68"/>
    </location>
</feature>
<keyword evidence="8" id="KW-1185">Reference proteome</keyword>
<dbReference type="GeneID" id="26841781"/>
<keyword evidence="4 6" id="KW-1133">Transmembrane helix</keyword>
<keyword evidence="2" id="KW-0813">Transport</keyword>
<comment type="subcellular location">
    <subcellularLocation>
        <location evidence="1">Membrane</location>
        <topology evidence="1">Multi-pass membrane protein</topology>
    </subcellularLocation>
</comment>
<evidence type="ECO:0000313" key="8">
    <source>
        <dbReference type="Proteomes" id="UP000054251"/>
    </source>
</evidence>
<dbReference type="PANTHER" id="PTHR45649:SF7">
    <property type="entry name" value="CHOLINE TRANSPORT PROTEIN"/>
    <property type="match status" value="1"/>
</dbReference>